<feature type="non-terminal residue" evidence="3">
    <location>
        <position position="1"/>
    </location>
</feature>
<evidence type="ECO:0000259" key="2">
    <source>
        <dbReference type="Pfam" id="PF01702"/>
    </source>
</evidence>
<proteinExistence type="predicted"/>
<protein>
    <submittedName>
        <fullName evidence="3">QTRT1</fullName>
    </submittedName>
</protein>
<evidence type="ECO:0000313" key="3">
    <source>
        <dbReference type="EMBL" id="UYV71293.1"/>
    </source>
</evidence>
<accession>A0ABY6KU81</accession>
<dbReference type="SUPFAM" id="SSF51713">
    <property type="entry name" value="tRNA-guanine transglycosylase"/>
    <property type="match status" value="1"/>
</dbReference>
<feature type="domain" description="tRNA-guanine(15) transglycosylase-like" evidence="2">
    <location>
        <begin position="22"/>
        <end position="212"/>
    </location>
</feature>
<evidence type="ECO:0000313" key="4">
    <source>
        <dbReference type="Proteomes" id="UP001235939"/>
    </source>
</evidence>
<dbReference type="PANTHER" id="PTHR43530:SF1">
    <property type="entry name" value="QUEUINE TRNA-RIBOSYLTRANSFERASE CATALYTIC SUBUNIT 1"/>
    <property type="match status" value="1"/>
</dbReference>
<name>A0ABY6KU81_9ARAC</name>
<keyword evidence="1" id="KW-0862">Zinc</keyword>
<dbReference type="InterPro" id="IPR036511">
    <property type="entry name" value="TGT-like_sf"/>
</dbReference>
<reference evidence="3 4" key="1">
    <citation type="submission" date="2022-01" db="EMBL/GenBank/DDBJ databases">
        <title>A chromosomal length assembly of Cordylochernes scorpioides.</title>
        <authorList>
            <person name="Zeh D."/>
            <person name="Zeh J."/>
        </authorList>
    </citation>
    <scope>NUCLEOTIDE SEQUENCE [LARGE SCALE GENOMIC DNA]</scope>
    <source>
        <strain evidence="3">IN4F17</strain>
        <tissue evidence="3">Whole Body</tissue>
    </source>
</reference>
<dbReference type="PANTHER" id="PTHR43530">
    <property type="entry name" value="QUEUINE TRNA-RIBOSYLTRANSFERASE CATALYTIC SUBUNIT 1"/>
    <property type="match status" value="1"/>
</dbReference>
<dbReference type="EMBL" id="CP092870">
    <property type="protein sequence ID" value="UYV71293.1"/>
    <property type="molecule type" value="Genomic_DNA"/>
</dbReference>
<dbReference type="InterPro" id="IPR002616">
    <property type="entry name" value="tRNA_ribo_trans-like"/>
</dbReference>
<dbReference type="NCBIfam" id="TIGR00449">
    <property type="entry name" value="tgt_general"/>
    <property type="match status" value="1"/>
</dbReference>
<keyword evidence="4" id="KW-1185">Reference proteome</keyword>
<dbReference type="Proteomes" id="UP001235939">
    <property type="component" value="Chromosome 08"/>
</dbReference>
<dbReference type="Pfam" id="PF01702">
    <property type="entry name" value="TGT"/>
    <property type="match status" value="1"/>
</dbReference>
<gene>
    <name evidence="3" type="ORF">LAZ67_8002525</name>
</gene>
<dbReference type="Gene3D" id="3.20.20.105">
    <property type="entry name" value="Queuine tRNA-ribosyltransferase-like"/>
    <property type="match status" value="1"/>
</dbReference>
<sequence length="212" mass="23603">MALNTSSKHALKFNVIKKCPITKARVSQLILPHAEIQTPIFMPVGTKGTLKGILPEQIENLNCRLILGNTYHLGMQPGVEILKKAGGLHKFMSWNNALLTDSGGFQMVSLLKLSELTEQGVKFRSPYNEEEEILLSPEKSMEIQNAIGADIMMQLDDVVSSTVTGPRVEEAMHRTLRWIDRCLAAHSRPQDQSIFPIVQGGLDIELRKQCAQ</sequence>
<organism evidence="3 4">
    <name type="scientific">Cordylochernes scorpioides</name>
    <dbReference type="NCBI Taxonomy" id="51811"/>
    <lineage>
        <taxon>Eukaryota</taxon>
        <taxon>Metazoa</taxon>
        <taxon>Ecdysozoa</taxon>
        <taxon>Arthropoda</taxon>
        <taxon>Chelicerata</taxon>
        <taxon>Arachnida</taxon>
        <taxon>Pseudoscorpiones</taxon>
        <taxon>Cheliferoidea</taxon>
        <taxon>Chernetidae</taxon>
        <taxon>Cordylochernes</taxon>
    </lineage>
</organism>
<evidence type="ECO:0000256" key="1">
    <source>
        <dbReference type="ARBA" id="ARBA00022833"/>
    </source>
</evidence>